<proteinExistence type="inferred from homology"/>
<dbReference type="OrthoDB" id="272271at2759"/>
<sequence>MSAISGPAAAALDSLSPTQVTFLDSLPKAELHAHLNGSIPISVLQELATEYLSNGSQLTAAAVSNDTVRAGIEKLMAGPVLDEIHDFFHLFPAIYALTSTPAALARATRAVLSTFLDGESPQCIHLELRTTPRATPAMSRDVYLQTVLAEIERYEPGKVGLIVSIDRRMGKSDLEECLNLACALRGAGRRVVGLDLCGDPLAGNMDDFAPYFVQAKRAGLGITLHIAETLENSLEETLRLLSYGPNRLGHATFLNEEAIAIVLEKKMCIEICLSSNLLCKTVQSLDSHHILQYLKADHPISICTDDILPFRTSLIAEYALLLAEKPLGLGLSENEVRRIGQMSIEARFT</sequence>
<evidence type="ECO:0000313" key="9">
    <source>
        <dbReference type="EMBL" id="KAF5327669.1"/>
    </source>
</evidence>
<keyword evidence="3" id="KW-0479">Metal-binding</keyword>
<comment type="similarity">
    <text evidence="2">Belongs to the metallo-dependent hydrolases superfamily. Adenosine and AMP deaminases family.</text>
</comment>
<evidence type="ECO:0000259" key="8">
    <source>
        <dbReference type="Pfam" id="PF00962"/>
    </source>
</evidence>
<dbReference type="InterPro" id="IPR001365">
    <property type="entry name" value="A_deaminase_dom"/>
</dbReference>
<keyword evidence="10" id="KW-1185">Reference proteome</keyword>
<dbReference type="GO" id="GO:0004000">
    <property type="term" value="F:adenosine deaminase activity"/>
    <property type="evidence" value="ECO:0007669"/>
    <property type="project" value="TreeGrafter"/>
</dbReference>
<name>A0A8H5BR30_9AGAR</name>
<organism evidence="9 10">
    <name type="scientific">Psilocybe cf. subviscida</name>
    <dbReference type="NCBI Taxonomy" id="2480587"/>
    <lineage>
        <taxon>Eukaryota</taxon>
        <taxon>Fungi</taxon>
        <taxon>Dikarya</taxon>
        <taxon>Basidiomycota</taxon>
        <taxon>Agaricomycotina</taxon>
        <taxon>Agaricomycetes</taxon>
        <taxon>Agaricomycetidae</taxon>
        <taxon>Agaricales</taxon>
        <taxon>Agaricineae</taxon>
        <taxon>Strophariaceae</taxon>
        <taxon>Psilocybe</taxon>
    </lineage>
</organism>
<dbReference type="EMBL" id="JAACJJ010000014">
    <property type="protein sequence ID" value="KAF5327669.1"/>
    <property type="molecule type" value="Genomic_DNA"/>
</dbReference>
<evidence type="ECO:0000256" key="4">
    <source>
        <dbReference type="ARBA" id="ARBA00022801"/>
    </source>
</evidence>
<gene>
    <name evidence="9" type="ORF">D9619_005018</name>
</gene>
<keyword evidence="6" id="KW-0546">Nucleotide metabolism</keyword>
<evidence type="ECO:0000313" key="10">
    <source>
        <dbReference type="Proteomes" id="UP000567179"/>
    </source>
</evidence>
<feature type="domain" description="Adenosine deaminase" evidence="8">
    <location>
        <begin position="27"/>
        <end position="348"/>
    </location>
</feature>
<dbReference type="Gene3D" id="3.20.20.140">
    <property type="entry name" value="Metal-dependent hydrolases"/>
    <property type="match status" value="1"/>
</dbReference>
<accession>A0A8H5BR30</accession>
<dbReference type="GO" id="GO:0006154">
    <property type="term" value="P:adenosine catabolic process"/>
    <property type="evidence" value="ECO:0007669"/>
    <property type="project" value="TreeGrafter"/>
</dbReference>
<dbReference type="PANTHER" id="PTHR11409:SF42">
    <property type="entry name" value="ADENOSINE DEAMINASE-LIKE PROTEIN"/>
    <property type="match status" value="1"/>
</dbReference>
<comment type="catalytic activity">
    <reaction evidence="7">
        <text>N(6)-methyl-AMP + H2O + H(+) = IMP + methylamine</text>
        <dbReference type="Rhea" id="RHEA:16001"/>
        <dbReference type="ChEBI" id="CHEBI:15377"/>
        <dbReference type="ChEBI" id="CHEBI:15378"/>
        <dbReference type="ChEBI" id="CHEBI:58053"/>
        <dbReference type="ChEBI" id="CHEBI:59338"/>
        <dbReference type="ChEBI" id="CHEBI:144842"/>
    </reaction>
    <physiologicalReaction direction="left-to-right" evidence="7">
        <dbReference type="Rhea" id="RHEA:16002"/>
    </physiologicalReaction>
</comment>
<dbReference type="InterPro" id="IPR032466">
    <property type="entry name" value="Metal_Hydrolase"/>
</dbReference>
<keyword evidence="5" id="KW-0862">Zinc</keyword>
<dbReference type="InterPro" id="IPR006330">
    <property type="entry name" value="Ado/ade_deaminase"/>
</dbReference>
<protein>
    <recommendedName>
        <fullName evidence="8">Adenosine deaminase domain-containing protein</fullName>
    </recommendedName>
</protein>
<dbReference type="GO" id="GO:0009117">
    <property type="term" value="P:nucleotide metabolic process"/>
    <property type="evidence" value="ECO:0007669"/>
    <property type="project" value="UniProtKB-KW"/>
</dbReference>
<dbReference type="GO" id="GO:0046872">
    <property type="term" value="F:metal ion binding"/>
    <property type="evidence" value="ECO:0007669"/>
    <property type="project" value="UniProtKB-KW"/>
</dbReference>
<dbReference type="Pfam" id="PF00962">
    <property type="entry name" value="A_deaminase"/>
    <property type="match status" value="1"/>
</dbReference>
<evidence type="ECO:0000256" key="7">
    <source>
        <dbReference type="ARBA" id="ARBA00048787"/>
    </source>
</evidence>
<evidence type="ECO:0000256" key="3">
    <source>
        <dbReference type="ARBA" id="ARBA00022723"/>
    </source>
</evidence>
<keyword evidence="4" id="KW-0378">Hydrolase</keyword>
<evidence type="ECO:0000256" key="1">
    <source>
        <dbReference type="ARBA" id="ARBA00001947"/>
    </source>
</evidence>
<dbReference type="SUPFAM" id="SSF51556">
    <property type="entry name" value="Metallo-dependent hydrolases"/>
    <property type="match status" value="1"/>
</dbReference>
<dbReference type="AlphaFoldDB" id="A0A8H5BR30"/>
<evidence type="ECO:0000256" key="5">
    <source>
        <dbReference type="ARBA" id="ARBA00022833"/>
    </source>
</evidence>
<reference evidence="9 10" key="1">
    <citation type="journal article" date="2020" name="ISME J.">
        <title>Uncovering the hidden diversity of litter-decomposition mechanisms in mushroom-forming fungi.</title>
        <authorList>
            <person name="Floudas D."/>
            <person name="Bentzer J."/>
            <person name="Ahren D."/>
            <person name="Johansson T."/>
            <person name="Persson P."/>
            <person name="Tunlid A."/>
        </authorList>
    </citation>
    <scope>NUCLEOTIDE SEQUENCE [LARGE SCALE GENOMIC DNA]</scope>
    <source>
        <strain evidence="9 10">CBS 101986</strain>
    </source>
</reference>
<dbReference type="Proteomes" id="UP000567179">
    <property type="component" value="Unassembled WGS sequence"/>
</dbReference>
<evidence type="ECO:0000256" key="2">
    <source>
        <dbReference type="ARBA" id="ARBA00006676"/>
    </source>
</evidence>
<dbReference type="GO" id="GO:0046103">
    <property type="term" value="P:inosine biosynthetic process"/>
    <property type="evidence" value="ECO:0007669"/>
    <property type="project" value="TreeGrafter"/>
</dbReference>
<evidence type="ECO:0000256" key="6">
    <source>
        <dbReference type="ARBA" id="ARBA00023080"/>
    </source>
</evidence>
<comment type="cofactor">
    <cofactor evidence="1">
        <name>Zn(2+)</name>
        <dbReference type="ChEBI" id="CHEBI:29105"/>
    </cofactor>
</comment>
<comment type="caution">
    <text evidence="9">The sequence shown here is derived from an EMBL/GenBank/DDBJ whole genome shotgun (WGS) entry which is preliminary data.</text>
</comment>
<dbReference type="PANTHER" id="PTHR11409">
    <property type="entry name" value="ADENOSINE DEAMINASE"/>
    <property type="match status" value="1"/>
</dbReference>